<proteinExistence type="predicted"/>
<organism evidence="2 3">
    <name type="scientific">Vigna mungo</name>
    <name type="common">Black gram</name>
    <name type="synonym">Phaseolus mungo</name>
    <dbReference type="NCBI Taxonomy" id="3915"/>
    <lineage>
        <taxon>Eukaryota</taxon>
        <taxon>Viridiplantae</taxon>
        <taxon>Streptophyta</taxon>
        <taxon>Embryophyta</taxon>
        <taxon>Tracheophyta</taxon>
        <taxon>Spermatophyta</taxon>
        <taxon>Magnoliopsida</taxon>
        <taxon>eudicotyledons</taxon>
        <taxon>Gunneridae</taxon>
        <taxon>Pentapetalae</taxon>
        <taxon>rosids</taxon>
        <taxon>fabids</taxon>
        <taxon>Fabales</taxon>
        <taxon>Fabaceae</taxon>
        <taxon>Papilionoideae</taxon>
        <taxon>50 kb inversion clade</taxon>
        <taxon>NPAAA clade</taxon>
        <taxon>indigoferoid/millettioid clade</taxon>
        <taxon>Phaseoleae</taxon>
        <taxon>Vigna</taxon>
    </lineage>
</organism>
<feature type="compositionally biased region" description="Basic residues" evidence="1">
    <location>
        <begin position="174"/>
        <end position="184"/>
    </location>
</feature>
<feature type="compositionally biased region" description="Basic and acidic residues" evidence="1">
    <location>
        <begin position="40"/>
        <end position="61"/>
    </location>
</feature>
<evidence type="ECO:0000313" key="3">
    <source>
        <dbReference type="Proteomes" id="UP001374535"/>
    </source>
</evidence>
<dbReference type="EMBL" id="CP144692">
    <property type="protein sequence ID" value="WVY97165.1"/>
    <property type="molecule type" value="Genomic_DNA"/>
</dbReference>
<accession>A0AAQ3RMH9</accession>
<dbReference type="AlphaFoldDB" id="A0AAQ3RMH9"/>
<sequence>MSEGSLSEKNSAQDENHGENGGVGVSTSVQGVKKKRGRKSKEEKEMERKLSEENLLEKNGENSRVGYSSFEGEKKETEDMDRKSSEGNLFEKKGGRDVSHGERDGVGGSSLQEGVTDGGNGELHEKRRGRKRKVVKEGGGEFEMPDGFSGSGSDIRKQHNFRTRKVNKTEAVVPKKKKRNKEVK</sequence>
<name>A0AAQ3RMH9_VIGMU</name>
<dbReference type="Proteomes" id="UP001374535">
    <property type="component" value="Chromosome 9"/>
</dbReference>
<protein>
    <submittedName>
        <fullName evidence="2">Uncharacterized protein</fullName>
    </submittedName>
</protein>
<feature type="compositionally biased region" description="Polar residues" evidence="1">
    <location>
        <begin position="1"/>
        <end position="10"/>
    </location>
</feature>
<reference evidence="2 3" key="1">
    <citation type="journal article" date="2023" name="Life. Sci Alliance">
        <title>Evolutionary insights into 3D genome organization and epigenetic landscape of Vigna mungo.</title>
        <authorList>
            <person name="Junaid A."/>
            <person name="Singh B."/>
            <person name="Bhatia S."/>
        </authorList>
    </citation>
    <scope>NUCLEOTIDE SEQUENCE [LARGE SCALE GENOMIC DNA]</scope>
    <source>
        <strain evidence="2">Urdbean</strain>
    </source>
</reference>
<feature type="region of interest" description="Disordered" evidence="1">
    <location>
        <begin position="1"/>
        <end position="184"/>
    </location>
</feature>
<feature type="compositionally biased region" description="Basic and acidic residues" evidence="1">
    <location>
        <begin position="71"/>
        <end position="105"/>
    </location>
</feature>
<evidence type="ECO:0000313" key="2">
    <source>
        <dbReference type="EMBL" id="WVY97165.1"/>
    </source>
</evidence>
<keyword evidence="3" id="KW-1185">Reference proteome</keyword>
<gene>
    <name evidence="2" type="ORF">V8G54_029316</name>
</gene>
<evidence type="ECO:0000256" key="1">
    <source>
        <dbReference type="SAM" id="MobiDB-lite"/>
    </source>
</evidence>